<evidence type="ECO:0000256" key="1">
    <source>
        <dbReference type="SAM" id="MobiDB-lite"/>
    </source>
</evidence>
<dbReference type="AlphaFoldDB" id="A0AAQ3NRM3"/>
<keyword evidence="3" id="KW-1185">Reference proteome</keyword>
<name>A0AAQ3NRM3_VIGMU</name>
<reference evidence="2 3" key="1">
    <citation type="journal article" date="2023" name="Life. Sci Alliance">
        <title>Evolutionary insights into 3D genome organization and epigenetic landscape of Vigna mungo.</title>
        <authorList>
            <person name="Junaid A."/>
            <person name="Singh B."/>
            <person name="Bhatia S."/>
        </authorList>
    </citation>
    <scope>NUCLEOTIDE SEQUENCE [LARGE SCALE GENOMIC DNA]</scope>
    <source>
        <strain evidence="2">Urdbean</strain>
    </source>
</reference>
<evidence type="ECO:0000313" key="3">
    <source>
        <dbReference type="Proteomes" id="UP001374535"/>
    </source>
</evidence>
<dbReference type="Proteomes" id="UP001374535">
    <property type="component" value="Chromosome 4"/>
</dbReference>
<proteinExistence type="predicted"/>
<feature type="region of interest" description="Disordered" evidence="1">
    <location>
        <begin position="105"/>
        <end position="133"/>
    </location>
</feature>
<gene>
    <name evidence="2" type="ORF">V8G54_011649</name>
</gene>
<protein>
    <submittedName>
        <fullName evidence="2">Uncharacterized protein</fullName>
    </submittedName>
</protein>
<evidence type="ECO:0000313" key="2">
    <source>
        <dbReference type="EMBL" id="WVZ14083.1"/>
    </source>
</evidence>
<sequence>MCFEGRESERRNERKEEKEKRSVFDFMRGIQTEFQDVAAGFDSVATRFIINIVGVGSWQPHGCHARSVIELEALNRATWKQQRQMPKETTREAFVLRRRWLLSAVPGQPQDDPGSSGESGSAKRCACSPSQHPGSFRCRLHHGEYVWRGRANR</sequence>
<dbReference type="EMBL" id="CP144697">
    <property type="protein sequence ID" value="WVZ14083.1"/>
    <property type="molecule type" value="Genomic_DNA"/>
</dbReference>
<accession>A0AAQ3NRM3</accession>
<organism evidence="2 3">
    <name type="scientific">Vigna mungo</name>
    <name type="common">Black gram</name>
    <name type="synonym">Phaseolus mungo</name>
    <dbReference type="NCBI Taxonomy" id="3915"/>
    <lineage>
        <taxon>Eukaryota</taxon>
        <taxon>Viridiplantae</taxon>
        <taxon>Streptophyta</taxon>
        <taxon>Embryophyta</taxon>
        <taxon>Tracheophyta</taxon>
        <taxon>Spermatophyta</taxon>
        <taxon>Magnoliopsida</taxon>
        <taxon>eudicotyledons</taxon>
        <taxon>Gunneridae</taxon>
        <taxon>Pentapetalae</taxon>
        <taxon>rosids</taxon>
        <taxon>fabids</taxon>
        <taxon>Fabales</taxon>
        <taxon>Fabaceae</taxon>
        <taxon>Papilionoideae</taxon>
        <taxon>50 kb inversion clade</taxon>
        <taxon>NPAAA clade</taxon>
        <taxon>indigoferoid/millettioid clade</taxon>
        <taxon>Phaseoleae</taxon>
        <taxon>Vigna</taxon>
    </lineage>
</organism>